<keyword evidence="2" id="KW-1185">Reference proteome</keyword>
<name>A0A5C2SAS9_9APHY</name>
<evidence type="ECO:0000313" key="1">
    <source>
        <dbReference type="EMBL" id="RPD60244.1"/>
    </source>
</evidence>
<accession>A0A5C2SAS9</accession>
<reference evidence="1" key="1">
    <citation type="journal article" date="2018" name="Genome Biol. Evol.">
        <title>Genomics and development of Lentinus tigrinus, a white-rot wood-decaying mushroom with dimorphic fruiting bodies.</title>
        <authorList>
            <person name="Wu B."/>
            <person name="Xu Z."/>
            <person name="Knudson A."/>
            <person name="Carlson A."/>
            <person name="Chen N."/>
            <person name="Kovaka S."/>
            <person name="LaButti K."/>
            <person name="Lipzen A."/>
            <person name="Pennachio C."/>
            <person name="Riley R."/>
            <person name="Schakwitz W."/>
            <person name="Umezawa K."/>
            <person name="Ohm R.A."/>
            <person name="Grigoriev I.V."/>
            <person name="Nagy L.G."/>
            <person name="Gibbons J."/>
            <person name="Hibbett D."/>
        </authorList>
    </citation>
    <scope>NUCLEOTIDE SEQUENCE [LARGE SCALE GENOMIC DNA]</scope>
    <source>
        <strain evidence="1">ALCF2SS1-6</strain>
    </source>
</reference>
<dbReference type="EMBL" id="ML122266">
    <property type="protein sequence ID" value="RPD60244.1"/>
    <property type="molecule type" value="Genomic_DNA"/>
</dbReference>
<protein>
    <submittedName>
        <fullName evidence="1">Uncharacterized protein</fullName>
    </submittedName>
</protein>
<gene>
    <name evidence="1" type="ORF">L227DRAFT_96446</name>
</gene>
<dbReference type="Proteomes" id="UP000313359">
    <property type="component" value="Unassembled WGS sequence"/>
</dbReference>
<evidence type="ECO:0000313" key="2">
    <source>
        <dbReference type="Proteomes" id="UP000313359"/>
    </source>
</evidence>
<sequence>MMFPLFARVAVTRLYISRMHTSVTMTSTATASYVQVVFRCAGDVHGTAPQTSYERILSSRRLPNHRPARRQATSPCPLPLPLTLRDAASLQIRNPRRTSSLSIIAIVHHASASSHGREATRRVWVPTRVGHEVTPIAQAMTSIGMFICGTTWAMARLGDLSLSLTVLPSTARWVSGCHGQLPMTATA</sequence>
<dbReference type="AlphaFoldDB" id="A0A5C2SAS9"/>
<proteinExistence type="predicted"/>
<organism evidence="1 2">
    <name type="scientific">Lentinus tigrinus ALCF2SS1-6</name>
    <dbReference type="NCBI Taxonomy" id="1328759"/>
    <lineage>
        <taxon>Eukaryota</taxon>
        <taxon>Fungi</taxon>
        <taxon>Dikarya</taxon>
        <taxon>Basidiomycota</taxon>
        <taxon>Agaricomycotina</taxon>
        <taxon>Agaricomycetes</taxon>
        <taxon>Polyporales</taxon>
        <taxon>Polyporaceae</taxon>
        <taxon>Lentinus</taxon>
    </lineage>
</organism>